<dbReference type="Proteomes" id="UP001177140">
    <property type="component" value="Unassembled WGS sequence"/>
</dbReference>
<keyword evidence="3" id="KW-1185">Reference proteome</keyword>
<keyword evidence="1" id="KW-0812">Transmembrane</keyword>
<dbReference type="AlphaFoldDB" id="A0AA41VVX4"/>
<sequence length="319" mass="36653">MEGLYLLCSIITTTVISITLSLLLPLQCLYNLIFIKPSFKNEKQEEEDNEPVTSLYQGLVWHERKRPVHNSFKYNSRYALLDLDLAPKSLPSSFFSNHLSAQEARSITSTSGPVFLLTIPPSVGYEQNPLSVYYCYDVEDSVPCLRKCIAEVTNTPWGERVSFVFNPNSDLVAKPLHVSPFMDMLGNWTIKTTAPGSNLFVSISVQHPKLGDYFTATLTAKRVSSGATNSALFFWLMPHKVALWIYWQAVKLWWKNVHFVAHPRYQNPTYREEALTRDRKLQGCPIFVQEDDNSYSNIAAENTKQNRWCVWREAQWPWA</sequence>
<dbReference type="Pfam" id="PF07103">
    <property type="entry name" value="DUF1365"/>
    <property type="match status" value="1"/>
</dbReference>
<accession>A0AA41VVX4</accession>
<dbReference type="InterPro" id="IPR010775">
    <property type="entry name" value="DUF1365"/>
</dbReference>
<dbReference type="PANTHER" id="PTHR33973:SF4">
    <property type="entry name" value="OS07G0153300 PROTEIN"/>
    <property type="match status" value="1"/>
</dbReference>
<keyword evidence="1" id="KW-0472">Membrane</keyword>
<proteinExistence type="predicted"/>
<keyword evidence="1" id="KW-1133">Transmembrane helix</keyword>
<evidence type="ECO:0000313" key="2">
    <source>
        <dbReference type="EMBL" id="MCL7048457.1"/>
    </source>
</evidence>
<feature type="transmembrane region" description="Helical" evidence="1">
    <location>
        <begin position="6"/>
        <end position="33"/>
    </location>
</feature>
<comment type="caution">
    <text evidence="2">The sequence shown here is derived from an EMBL/GenBank/DDBJ whole genome shotgun (WGS) entry which is preliminary data.</text>
</comment>
<dbReference type="EMBL" id="JAJJMA010304651">
    <property type="protein sequence ID" value="MCL7048457.1"/>
    <property type="molecule type" value="Genomic_DNA"/>
</dbReference>
<protein>
    <recommendedName>
        <fullName evidence="4">DUF1365 domain-containing protein</fullName>
    </recommendedName>
</protein>
<evidence type="ECO:0000256" key="1">
    <source>
        <dbReference type="SAM" id="Phobius"/>
    </source>
</evidence>
<evidence type="ECO:0008006" key="4">
    <source>
        <dbReference type="Google" id="ProtNLM"/>
    </source>
</evidence>
<name>A0AA41VVX4_PAPNU</name>
<evidence type="ECO:0000313" key="3">
    <source>
        <dbReference type="Proteomes" id="UP001177140"/>
    </source>
</evidence>
<dbReference type="PANTHER" id="PTHR33973">
    <property type="entry name" value="OS07G0153300 PROTEIN"/>
    <property type="match status" value="1"/>
</dbReference>
<organism evidence="2 3">
    <name type="scientific">Papaver nudicaule</name>
    <name type="common">Iceland poppy</name>
    <dbReference type="NCBI Taxonomy" id="74823"/>
    <lineage>
        <taxon>Eukaryota</taxon>
        <taxon>Viridiplantae</taxon>
        <taxon>Streptophyta</taxon>
        <taxon>Embryophyta</taxon>
        <taxon>Tracheophyta</taxon>
        <taxon>Spermatophyta</taxon>
        <taxon>Magnoliopsida</taxon>
        <taxon>Ranunculales</taxon>
        <taxon>Papaveraceae</taxon>
        <taxon>Papaveroideae</taxon>
        <taxon>Papaver</taxon>
    </lineage>
</organism>
<reference evidence="2" key="1">
    <citation type="submission" date="2022-03" db="EMBL/GenBank/DDBJ databases">
        <title>A functionally conserved STORR gene fusion in Papaver species that diverged 16.8 million years ago.</title>
        <authorList>
            <person name="Catania T."/>
        </authorList>
    </citation>
    <scope>NUCLEOTIDE SEQUENCE</scope>
    <source>
        <strain evidence="2">S-191538</strain>
    </source>
</reference>
<gene>
    <name evidence="2" type="ORF">MKW94_002625</name>
</gene>